<protein>
    <submittedName>
        <fullName evidence="1">Uncharacterized protein</fullName>
    </submittedName>
</protein>
<dbReference type="OrthoDB" id="3214673at2"/>
<sequence length="147" mass="15957">MDPRLDPPFDLEAFLEGHGFTRTSSNPDVYRHAHVEVENNGGHLYVRRYTSLGRRLIDWACAYGPGVPRELIIMAVLAAFTPIPVAQSNAGTWSVWVAVPLTVGVGLSRDAARDASVWLGAEGWPYLTYLSDGDTPPAGDPTAHPDS</sequence>
<proteinExistence type="predicted"/>
<evidence type="ECO:0000313" key="2">
    <source>
        <dbReference type="Proteomes" id="UP000179769"/>
    </source>
</evidence>
<comment type="caution">
    <text evidence="1">The sequence shown here is derived from an EMBL/GenBank/DDBJ whole genome shotgun (WGS) entry which is preliminary data.</text>
</comment>
<gene>
    <name evidence="1" type="ORF">BBK14_23635</name>
</gene>
<evidence type="ECO:0000313" key="1">
    <source>
        <dbReference type="EMBL" id="OHV23976.1"/>
    </source>
</evidence>
<dbReference type="EMBL" id="MAXA01000237">
    <property type="protein sequence ID" value="OHV23976.1"/>
    <property type="molecule type" value="Genomic_DNA"/>
</dbReference>
<dbReference type="RefSeq" id="WP_071065727.1">
    <property type="nucleotide sequence ID" value="NZ_MAXA01000237.1"/>
</dbReference>
<dbReference type="AlphaFoldDB" id="A0A1S1PRM9"/>
<organism evidence="1 2">
    <name type="scientific">Parafrankia soli</name>
    <dbReference type="NCBI Taxonomy" id="2599596"/>
    <lineage>
        <taxon>Bacteria</taxon>
        <taxon>Bacillati</taxon>
        <taxon>Actinomycetota</taxon>
        <taxon>Actinomycetes</taxon>
        <taxon>Frankiales</taxon>
        <taxon>Frankiaceae</taxon>
        <taxon>Parafrankia</taxon>
    </lineage>
</organism>
<reference evidence="2" key="1">
    <citation type="submission" date="2016-07" db="EMBL/GenBank/DDBJ databases">
        <title>Frankia sp. NRRL B-16219 Genome sequencing.</title>
        <authorList>
            <person name="Ghodhbane-Gtari F."/>
            <person name="Swanson E."/>
            <person name="Gueddou A."/>
            <person name="Louati M."/>
            <person name="Nouioui I."/>
            <person name="Hezbri K."/>
            <person name="Abebe-Akele F."/>
            <person name="Simpson S."/>
            <person name="Morris K."/>
            <person name="Thomas K."/>
            <person name="Gtari M."/>
            <person name="Tisa L.S."/>
        </authorList>
    </citation>
    <scope>NUCLEOTIDE SEQUENCE [LARGE SCALE GENOMIC DNA]</scope>
    <source>
        <strain evidence="2">NRRL B-16219</strain>
    </source>
</reference>
<dbReference type="Proteomes" id="UP000179769">
    <property type="component" value="Unassembled WGS sequence"/>
</dbReference>
<keyword evidence="2" id="KW-1185">Reference proteome</keyword>
<name>A0A1S1PRM9_9ACTN</name>
<accession>A0A1S1PRM9</accession>